<dbReference type="AlphaFoldDB" id="A0A8X6XRD8"/>
<sequence length="79" mass="8710">MLFWIKSSLSQRFCAIRFGNSVPSFKQTGLHQGTVIGPLLFNILINDLPGILTSNELMPPFLRAILLFGAVHPKKSSPS</sequence>
<dbReference type="OrthoDB" id="6433823at2759"/>
<protein>
    <recommendedName>
        <fullName evidence="3">Reverse transcriptase domain-containing protein</fullName>
    </recommendedName>
</protein>
<gene>
    <name evidence="1" type="ORF">TNIN_324711</name>
</gene>
<dbReference type="Proteomes" id="UP000886998">
    <property type="component" value="Unassembled WGS sequence"/>
</dbReference>
<organism evidence="1 2">
    <name type="scientific">Trichonephila inaurata madagascariensis</name>
    <dbReference type="NCBI Taxonomy" id="2747483"/>
    <lineage>
        <taxon>Eukaryota</taxon>
        <taxon>Metazoa</taxon>
        <taxon>Ecdysozoa</taxon>
        <taxon>Arthropoda</taxon>
        <taxon>Chelicerata</taxon>
        <taxon>Arachnida</taxon>
        <taxon>Araneae</taxon>
        <taxon>Araneomorphae</taxon>
        <taxon>Entelegynae</taxon>
        <taxon>Araneoidea</taxon>
        <taxon>Nephilidae</taxon>
        <taxon>Trichonephila</taxon>
        <taxon>Trichonephila inaurata</taxon>
    </lineage>
</organism>
<proteinExistence type="predicted"/>
<name>A0A8X6XRD8_9ARAC</name>
<keyword evidence="2" id="KW-1185">Reference proteome</keyword>
<evidence type="ECO:0000313" key="1">
    <source>
        <dbReference type="EMBL" id="GFY57239.1"/>
    </source>
</evidence>
<accession>A0A8X6XRD8</accession>
<evidence type="ECO:0008006" key="3">
    <source>
        <dbReference type="Google" id="ProtNLM"/>
    </source>
</evidence>
<reference evidence="1" key="1">
    <citation type="submission" date="2020-08" db="EMBL/GenBank/DDBJ databases">
        <title>Multicomponent nature underlies the extraordinary mechanical properties of spider dragline silk.</title>
        <authorList>
            <person name="Kono N."/>
            <person name="Nakamura H."/>
            <person name="Mori M."/>
            <person name="Yoshida Y."/>
            <person name="Ohtoshi R."/>
            <person name="Malay A.D."/>
            <person name="Moran D.A.P."/>
            <person name="Tomita M."/>
            <person name="Numata K."/>
            <person name="Arakawa K."/>
        </authorList>
    </citation>
    <scope>NUCLEOTIDE SEQUENCE</scope>
</reference>
<evidence type="ECO:0000313" key="2">
    <source>
        <dbReference type="Proteomes" id="UP000886998"/>
    </source>
</evidence>
<dbReference type="EMBL" id="BMAV01011392">
    <property type="protein sequence ID" value="GFY57239.1"/>
    <property type="molecule type" value="Genomic_DNA"/>
</dbReference>
<comment type="caution">
    <text evidence="1">The sequence shown here is derived from an EMBL/GenBank/DDBJ whole genome shotgun (WGS) entry which is preliminary data.</text>
</comment>